<evidence type="ECO:0000313" key="7">
    <source>
        <dbReference type="EMBL" id="EFJ34282.1"/>
    </source>
</evidence>
<dbReference type="HOGENOM" id="CLU_001756_0_0_1"/>
<feature type="repeat" description="PPR" evidence="3">
    <location>
        <begin position="925"/>
        <end position="959"/>
    </location>
</feature>
<dbReference type="InterPro" id="IPR002885">
    <property type="entry name" value="PPR_rpt"/>
</dbReference>
<sequence length="1365" mass="152002">MAVLEPVKPRKMSKLALKRAKDWRQRVQRLSDAICRLDEHEFVRETVDGWKEQLAPTDLCYVVKRVANTSWQRALELYECLNVARWYAPNPRMLAVMLSVLGRANQPGLAQELFDRAESSIGNCVQVYNSLMSVYARHGDWNSVQQLLCRMQDRGCRPDLVTFNIVIKARTRGGMQEGLASSLLQDVYAAGLRPDTITYNTLISACSLNNRLSDAILIFEEMQRQGCDPDIWTYNAMISVYGRAGRVEAASSIFRIMQEQGFTPDAVTYNSVLHAFARDGRIEEVERIRGMMRDARCSSDEITYNTMIHMYGKAGMHRKAEELYVQMKEEGRCPDSVTFTVLIDTLGKAGFVNEAAAMFEDMLKSQVRPTLQAFSAMICAYAKADMFTDAEHTYSCMLRAGVRPDLLAYSVMLDVFFKAGMPEKCIILYKAMVGSGLKPELSVYAIMVRVFYQKSSVAEIENLSKEMVQSSASLAALSSTLAKGGFYAEAAVVLKISFAQGVAVKVETLNDVLGAFEASGKLSDARDLVHAVSSIEPSVAAHLYKRLAVMLAKAGRFSEAEEEMRTSQTYGQVQVSDFLKVLVASYDRAGMQDEALARFLDMTTEGLEMDAEVLQTAVMCYCRKGFAFVAHELLIDCLHAFDVKDSAMHVAIIASYGKLKLWQNAEIVFRDLQQHGFAGNTSAYSALLSAYAETGNFERATRALDNMVAAGLQPNATCANYVLEAFGRAGKAKEISEFFQRLPEMGISPNSRTFVVIFHAFSRNGNLEEARSMYRQMKEAGFSPSIQVFKALLALYSRETVEIDAEELVKDIKKAGLELDIDIYNHMISLYSKLGSYRNAALVFKGMQEIGCSPDATTFNTLIMLYSRNQMVQEAQALLREMIKTGNAPNISTYTTLISAYGRLQAYEDAELVFKSIAETGCKPDATAYNVMINVYRKAGEHRKIEEIIEQMKVDGFEPSLTTIHMLMDSYGKGGATGKAEEVLETLPEIGMSPDAIHYTSIINSHLNNKDYLSAVIWLRKMTDACVRPTHVTITCFVGAASVCERSSHALMLLKALSEAGFSLPLRLMTECTPKVVQDMQDIFDQLQESGPEACQGVVNVLMDLLWAFRQCATAALVFAVAIESNIYTQVLARVKDRNWGADFRRLSPGASLVALILWLDQMQDASLQGSPVPPKSIQIDIGSSKLNNQASVRNTIKAHLWQMGSPFLPSKTRAGVLVAKSHALCMWLKESPYCLDLELKNTKTLPDTNAIQVYNGAFVWAGLAPAIQEIDETMGDILPKKFARLVHLTPEGRTAAMEADLRGRAEKLAKQLRVKLPKASSQVEKKKEEKRLRKAGKMRQSPKLARPREKQRFDDSKSLNNIRV</sequence>
<evidence type="ECO:0000259" key="5">
    <source>
        <dbReference type="Pfam" id="PF17177"/>
    </source>
</evidence>
<dbReference type="InParanoid" id="D8QYQ9"/>
<dbReference type="Gene3D" id="1.25.40.10">
    <property type="entry name" value="Tetratricopeptide repeat domain"/>
    <property type="match status" value="8"/>
</dbReference>
<feature type="repeat" description="PPR" evidence="3">
    <location>
        <begin position="195"/>
        <end position="229"/>
    </location>
</feature>
<dbReference type="OrthoDB" id="185373at2759"/>
<dbReference type="InterPro" id="IPR057027">
    <property type="entry name" value="TPR_mt"/>
</dbReference>
<dbReference type="InterPro" id="IPR011990">
    <property type="entry name" value="TPR-like_helical_dom_sf"/>
</dbReference>
<feature type="repeat" description="PPR" evidence="3">
    <location>
        <begin position="230"/>
        <end position="264"/>
    </location>
</feature>
<feature type="compositionally biased region" description="Basic and acidic residues" evidence="4">
    <location>
        <begin position="1347"/>
        <end position="1358"/>
    </location>
</feature>
<feature type="repeat" description="PPR" evidence="3">
    <location>
        <begin position="890"/>
        <end position="924"/>
    </location>
</feature>
<dbReference type="STRING" id="88036.D8QYQ9"/>
<keyword evidence="8" id="KW-1185">Reference proteome</keyword>
<comment type="similarity">
    <text evidence="1">Belongs to the PPR family. P subfamily.</text>
</comment>
<evidence type="ECO:0000256" key="1">
    <source>
        <dbReference type="ARBA" id="ARBA00007626"/>
    </source>
</evidence>
<dbReference type="NCBIfam" id="TIGR00756">
    <property type="entry name" value="PPR"/>
    <property type="match status" value="14"/>
</dbReference>
<reference evidence="7 8" key="1">
    <citation type="journal article" date="2011" name="Science">
        <title>The Selaginella genome identifies genetic changes associated with the evolution of vascular plants.</title>
        <authorList>
            <person name="Banks J.A."/>
            <person name="Nishiyama T."/>
            <person name="Hasebe M."/>
            <person name="Bowman J.L."/>
            <person name="Gribskov M."/>
            <person name="dePamphilis C."/>
            <person name="Albert V.A."/>
            <person name="Aono N."/>
            <person name="Aoyama T."/>
            <person name="Ambrose B.A."/>
            <person name="Ashton N.W."/>
            <person name="Axtell M.J."/>
            <person name="Barker E."/>
            <person name="Barker M.S."/>
            <person name="Bennetzen J.L."/>
            <person name="Bonawitz N.D."/>
            <person name="Chapple C."/>
            <person name="Cheng C."/>
            <person name="Correa L.G."/>
            <person name="Dacre M."/>
            <person name="DeBarry J."/>
            <person name="Dreyer I."/>
            <person name="Elias M."/>
            <person name="Engstrom E.M."/>
            <person name="Estelle M."/>
            <person name="Feng L."/>
            <person name="Finet C."/>
            <person name="Floyd S.K."/>
            <person name="Frommer W.B."/>
            <person name="Fujita T."/>
            <person name="Gramzow L."/>
            <person name="Gutensohn M."/>
            <person name="Harholt J."/>
            <person name="Hattori M."/>
            <person name="Heyl A."/>
            <person name="Hirai T."/>
            <person name="Hiwatashi Y."/>
            <person name="Ishikawa M."/>
            <person name="Iwata M."/>
            <person name="Karol K.G."/>
            <person name="Koehler B."/>
            <person name="Kolukisaoglu U."/>
            <person name="Kubo M."/>
            <person name="Kurata T."/>
            <person name="Lalonde S."/>
            <person name="Li K."/>
            <person name="Li Y."/>
            <person name="Litt A."/>
            <person name="Lyons E."/>
            <person name="Manning G."/>
            <person name="Maruyama T."/>
            <person name="Michael T.P."/>
            <person name="Mikami K."/>
            <person name="Miyazaki S."/>
            <person name="Morinaga S."/>
            <person name="Murata T."/>
            <person name="Mueller-Roeber B."/>
            <person name="Nelson D.R."/>
            <person name="Obara M."/>
            <person name="Oguri Y."/>
            <person name="Olmstead R.G."/>
            <person name="Onodera N."/>
            <person name="Petersen B.L."/>
            <person name="Pils B."/>
            <person name="Prigge M."/>
            <person name="Rensing S.A."/>
            <person name="Riano-Pachon D.M."/>
            <person name="Roberts A.W."/>
            <person name="Sato Y."/>
            <person name="Scheller H.V."/>
            <person name="Schulz B."/>
            <person name="Schulz C."/>
            <person name="Shakirov E.V."/>
            <person name="Shibagaki N."/>
            <person name="Shinohara N."/>
            <person name="Shippen D.E."/>
            <person name="Soerensen I."/>
            <person name="Sotooka R."/>
            <person name="Sugimoto N."/>
            <person name="Sugita M."/>
            <person name="Sumikawa N."/>
            <person name="Tanurdzic M."/>
            <person name="Theissen G."/>
            <person name="Ulvskov P."/>
            <person name="Wakazuki S."/>
            <person name="Weng J.K."/>
            <person name="Willats W.W."/>
            <person name="Wipf D."/>
            <person name="Wolf P.G."/>
            <person name="Yang L."/>
            <person name="Zimmer A.D."/>
            <person name="Zhu Q."/>
            <person name="Mitros T."/>
            <person name="Hellsten U."/>
            <person name="Loque D."/>
            <person name="Otillar R."/>
            <person name="Salamov A."/>
            <person name="Schmutz J."/>
            <person name="Shapiro H."/>
            <person name="Lindquist E."/>
            <person name="Lucas S."/>
            <person name="Rokhsar D."/>
            <person name="Grigoriev I.V."/>
        </authorList>
    </citation>
    <scope>NUCLEOTIDE SEQUENCE [LARGE SCALE GENOMIC DNA]</scope>
</reference>
<feature type="domain" description="Pentatricopeptide repeat-containing protein-mitochondrial" evidence="6">
    <location>
        <begin position="665"/>
        <end position="777"/>
    </location>
</feature>
<feature type="repeat" description="PPR" evidence="3">
    <location>
        <begin position="300"/>
        <end position="334"/>
    </location>
</feature>
<dbReference type="InterPro" id="IPR033443">
    <property type="entry name" value="PROP1-like_PPR_dom"/>
</dbReference>
<dbReference type="FunCoup" id="D8QYQ9">
    <property type="interactions" value="1564"/>
</dbReference>
<feature type="repeat" description="PPR" evidence="3">
    <location>
        <begin position="960"/>
        <end position="994"/>
    </location>
</feature>
<keyword evidence="2" id="KW-0677">Repeat</keyword>
<dbReference type="eggNOG" id="KOG4197">
    <property type="taxonomic scope" value="Eukaryota"/>
</dbReference>
<feature type="repeat" description="PPR" evidence="3">
    <location>
        <begin position="370"/>
        <end position="404"/>
    </location>
</feature>
<proteinExistence type="inferred from homology"/>
<evidence type="ECO:0000256" key="2">
    <source>
        <dbReference type="ARBA" id="ARBA00022737"/>
    </source>
</evidence>
<organism evidence="8">
    <name type="scientific">Selaginella moellendorffii</name>
    <name type="common">Spikemoss</name>
    <dbReference type="NCBI Taxonomy" id="88036"/>
    <lineage>
        <taxon>Eukaryota</taxon>
        <taxon>Viridiplantae</taxon>
        <taxon>Streptophyta</taxon>
        <taxon>Embryophyta</taxon>
        <taxon>Tracheophyta</taxon>
        <taxon>Lycopodiopsida</taxon>
        <taxon>Selaginellales</taxon>
        <taxon>Selaginellaceae</taxon>
        <taxon>Selaginella</taxon>
    </lineage>
</organism>
<protein>
    <submittedName>
        <fullName evidence="7">Uncharacterized protein</fullName>
    </submittedName>
</protein>
<feature type="region of interest" description="Disordered" evidence="4">
    <location>
        <begin position="1317"/>
        <end position="1365"/>
    </location>
</feature>
<feature type="repeat" description="PPR" evidence="3">
    <location>
        <begin position="405"/>
        <end position="439"/>
    </location>
</feature>
<feature type="repeat" description="PPR" evidence="3">
    <location>
        <begin position="335"/>
        <end position="369"/>
    </location>
</feature>
<evidence type="ECO:0000256" key="3">
    <source>
        <dbReference type="PROSITE-ProRule" id="PRU00708"/>
    </source>
</evidence>
<accession>D8QYQ9</accession>
<dbReference type="Proteomes" id="UP000001514">
    <property type="component" value="Unassembled WGS sequence"/>
</dbReference>
<dbReference type="EMBL" id="GL377569">
    <property type="protein sequence ID" value="EFJ34282.1"/>
    <property type="molecule type" value="Genomic_DNA"/>
</dbReference>
<feature type="domain" description="PROP1-like PPR" evidence="5">
    <location>
        <begin position="353"/>
        <end position="454"/>
    </location>
</feature>
<feature type="repeat" description="PPR" evidence="3">
    <location>
        <begin position="750"/>
        <end position="784"/>
    </location>
</feature>
<dbReference type="Pfam" id="PF17177">
    <property type="entry name" value="PPR_long"/>
    <property type="match status" value="1"/>
</dbReference>
<evidence type="ECO:0000313" key="8">
    <source>
        <dbReference type="Proteomes" id="UP000001514"/>
    </source>
</evidence>
<dbReference type="PANTHER" id="PTHR47447">
    <property type="entry name" value="OS03G0856100 PROTEIN"/>
    <property type="match status" value="1"/>
</dbReference>
<feature type="repeat" description="PPR" evidence="3">
    <location>
        <begin position="855"/>
        <end position="889"/>
    </location>
</feature>
<dbReference type="OMA" id="VWNALIQ"/>
<evidence type="ECO:0000259" key="6">
    <source>
        <dbReference type="Pfam" id="PF23276"/>
    </source>
</evidence>
<dbReference type="Pfam" id="PF23276">
    <property type="entry name" value="TPR_24"/>
    <property type="match status" value="1"/>
</dbReference>
<dbReference type="Pfam" id="PF01535">
    <property type="entry name" value="PPR"/>
    <property type="match status" value="2"/>
</dbReference>
<dbReference type="PROSITE" id="PS51375">
    <property type="entry name" value="PPR"/>
    <property type="match status" value="16"/>
</dbReference>
<dbReference type="Gramene" id="EFJ34282">
    <property type="protein sequence ID" value="EFJ34282"/>
    <property type="gene ID" value="SELMODRAFT_166434"/>
</dbReference>
<evidence type="ECO:0000256" key="4">
    <source>
        <dbReference type="SAM" id="MobiDB-lite"/>
    </source>
</evidence>
<dbReference type="Pfam" id="PF13812">
    <property type="entry name" value="PPR_3"/>
    <property type="match status" value="1"/>
</dbReference>
<feature type="repeat" description="PPR" evidence="3">
    <location>
        <begin position="680"/>
        <end position="714"/>
    </location>
</feature>
<dbReference type="KEGG" id="smo:SELMODRAFT_166434"/>
<dbReference type="SUPFAM" id="SSF81901">
    <property type="entry name" value="HCP-like"/>
    <property type="match status" value="1"/>
</dbReference>
<feature type="repeat" description="PPR" evidence="3">
    <location>
        <begin position="265"/>
        <end position="299"/>
    </location>
</feature>
<gene>
    <name evidence="7" type="ORF">SELMODRAFT_166434</name>
</gene>
<feature type="repeat" description="PPR" evidence="3">
    <location>
        <begin position="715"/>
        <end position="749"/>
    </location>
</feature>
<dbReference type="PANTHER" id="PTHR47447:SF26">
    <property type="entry name" value="CHLOROPLAST RNA SPLICING4"/>
    <property type="match status" value="1"/>
</dbReference>
<dbReference type="Pfam" id="PF13041">
    <property type="entry name" value="PPR_2"/>
    <property type="match status" value="4"/>
</dbReference>
<feature type="repeat" description="PPR" evidence="3">
    <location>
        <begin position="124"/>
        <end position="158"/>
    </location>
</feature>
<feature type="repeat" description="PPR" evidence="3">
    <location>
        <begin position="820"/>
        <end position="854"/>
    </location>
</feature>
<name>D8QYQ9_SELML</name>